<organism evidence="1 2">
    <name type="scientific">Streptomyces guryensis</name>
    <dbReference type="NCBI Taxonomy" id="2886947"/>
    <lineage>
        <taxon>Bacteria</taxon>
        <taxon>Bacillati</taxon>
        <taxon>Actinomycetota</taxon>
        <taxon>Actinomycetes</taxon>
        <taxon>Kitasatosporales</taxon>
        <taxon>Streptomycetaceae</taxon>
        <taxon>Streptomyces</taxon>
    </lineage>
</organism>
<dbReference type="EMBL" id="JAJSBI010000037">
    <property type="protein sequence ID" value="MCD9880194.1"/>
    <property type="molecule type" value="Genomic_DNA"/>
</dbReference>
<comment type="caution">
    <text evidence="1">The sequence shown here is derived from an EMBL/GenBank/DDBJ whole genome shotgun (WGS) entry which is preliminary data.</text>
</comment>
<dbReference type="SUPFAM" id="SSF56784">
    <property type="entry name" value="HAD-like"/>
    <property type="match status" value="1"/>
</dbReference>
<dbReference type="AlphaFoldDB" id="A0A9Q3VX65"/>
<dbReference type="InterPro" id="IPR023214">
    <property type="entry name" value="HAD_sf"/>
</dbReference>
<proteinExistence type="predicted"/>
<name>A0A9Q3VX65_9ACTN</name>
<accession>A0A9Q3VX65</accession>
<dbReference type="InterPro" id="IPR036514">
    <property type="entry name" value="SGNH_hydro_sf"/>
</dbReference>
<dbReference type="InterPro" id="IPR010033">
    <property type="entry name" value="HAD_SF_ppase_IIIC"/>
</dbReference>
<dbReference type="InterPro" id="IPR010037">
    <property type="entry name" value="FkbH_domain"/>
</dbReference>
<gene>
    <name evidence="1" type="ORF">LJ657_42905</name>
</gene>
<dbReference type="Gene3D" id="3.40.50.1000">
    <property type="entry name" value="HAD superfamily/HAD-like"/>
    <property type="match status" value="1"/>
</dbReference>
<protein>
    <submittedName>
        <fullName evidence="1">HAD-IIIC family phosphatase</fullName>
    </submittedName>
</protein>
<reference evidence="1" key="1">
    <citation type="submission" date="2021-12" db="EMBL/GenBank/DDBJ databases">
        <authorList>
            <person name="Lee J.-H."/>
            <person name="Kim S.-B."/>
        </authorList>
    </citation>
    <scope>NUCLEOTIDE SEQUENCE</scope>
    <source>
        <strain evidence="1">NR30</strain>
    </source>
</reference>
<evidence type="ECO:0000313" key="2">
    <source>
        <dbReference type="Proteomes" id="UP001108029"/>
    </source>
</evidence>
<evidence type="ECO:0000313" key="1">
    <source>
        <dbReference type="EMBL" id="MCD9880194.1"/>
    </source>
</evidence>
<dbReference type="Proteomes" id="UP001108029">
    <property type="component" value="Unassembled WGS sequence"/>
</dbReference>
<dbReference type="NCBIfam" id="TIGR01686">
    <property type="entry name" value="FkbH"/>
    <property type="match status" value="1"/>
</dbReference>
<sequence>MGDVPLRLGDGVRLIQVFDHHVLIDVVQLQRITIAAEWVGLCKRAATGRHARQDLTDAVDPAHRDAAPTFIAFLLQRGFLTDRDGPADPVAGLPDVIADGELASYWRPTAITAADLTPGEQRLRPVRAMLIGGCVAQFAVDALVRAGLRRGLAITPTHEWPSVRGRLRELVARHEPDLAVLQPTVQPFLTGLWDDGVFVTAAERRRRLAVTKRALTSAIAEFAESLGTRFGMVHNVAPLAVSPFGRYDFRQEMSHREIVAELNRHVDEQVRRYPSLFVLDEERITARHGAAHLFDDLMFPFGHHGGRPDPAVEEPNQLAALGDALADEYVAGYLAHHGLNRIKCVVVDLDHTLWPGIAADDGFSWVQSDVTSRWIHLGLHQALRVLRRRGVLLATCSKGTEAATLQAWASAPSGQVLTPDDFVIHRINWAAKSANIADICTRLGVAPSATLFLDDNPVERAEVRRHLPGVRVPELAVSQFREFLLTEPGLETAAATHEAEQRTRTTRAMLRRAELIEESGNDFLRELDIAVTVWLAVADDLPRAVELLNRTNQFNTTAWRTTEAELAKMIGDGAELYLMAVTDCFAEYGTVGACLVADATVVALAVSCRVIGLDVGPGFLATCVNRRTAGTTVTGSVARTDRNHAAQDVFVRAGFVPAADGEFLLAPNADLVNTAELPQQFTVREEIAR</sequence>
<keyword evidence="2" id="KW-1185">Reference proteome</keyword>
<dbReference type="InterPro" id="IPR036412">
    <property type="entry name" value="HAD-like_sf"/>
</dbReference>
<dbReference type="RefSeq" id="WP_232655136.1">
    <property type="nucleotide sequence ID" value="NZ_JAJSBI010000037.1"/>
</dbReference>
<dbReference type="Gene3D" id="3.40.50.1110">
    <property type="entry name" value="SGNH hydrolase"/>
    <property type="match status" value="1"/>
</dbReference>
<dbReference type="NCBIfam" id="TIGR01681">
    <property type="entry name" value="HAD-SF-IIIC"/>
    <property type="match status" value="1"/>
</dbReference>